<dbReference type="eggNOG" id="ENOG5033147">
    <property type="taxonomic scope" value="Bacteria"/>
</dbReference>
<accession>S4PN32</accession>
<sequence length="108" mass="11805">MIFYLCAAMTLISSTVSLGFSFQALFQAKTKDALAQNNAKYAISRSVSLWILSLAVFIFPSTLFLIIISSAMIMVQLLDGIIGIKISRFKTIGPLLTATVNLILLLMI</sequence>
<reference evidence="3" key="1">
    <citation type="journal article" date="2013" name="Genome Announc.">
        <title>Draft Genome Sequence of D-Branched-Chain Amino Acid Producer Lactobacillus otakiensis JCM 15040T, Isolated from a Traditional Japanese Pickle.</title>
        <authorList>
            <person name="Doi K."/>
            <person name="Mori K."/>
            <person name="Mutaguchi Y."/>
            <person name="Tashiro K."/>
            <person name="Fujino Y."/>
            <person name="Ohmori T."/>
            <person name="Kuhara S."/>
            <person name="Ohshima T."/>
        </authorList>
    </citation>
    <scope>NUCLEOTIDE SEQUENCE [LARGE SCALE GENOMIC DNA]</scope>
    <source>
        <strain evidence="3">JCM 15040</strain>
    </source>
</reference>
<proteinExistence type="predicted"/>
<evidence type="ECO:0000256" key="1">
    <source>
        <dbReference type="SAM" id="Phobius"/>
    </source>
</evidence>
<dbReference type="GeneID" id="301048669"/>
<keyword evidence="1" id="KW-0812">Transmembrane</keyword>
<protein>
    <recommendedName>
        <fullName evidence="4">Integral membrane protein</fullName>
    </recommendedName>
</protein>
<dbReference type="RefSeq" id="WP_020280113.1">
    <property type="nucleotide sequence ID" value="NZ_AZED01000014.1"/>
</dbReference>
<keyword evidence="3" id="KW-1185">Reference proteome</keyword>
<name>S4PN32_9LACO</name>
<keyword evidence="1" id="KW-0472">Membrane</keyword>
<dbReference type="Proteomes" id="UP000016361">
    <property type="component" value="Unassembled WGS sequence"/>
</dbReference>
<evidence type="ECO:0000313" key="2">
    <source>
        <dbReference type="EMBL" id="GAD15650.1"/>
    </source>
</evidence>
<dbReference type="EMBL" id="BASH01000001">
    <property type="protein sequence ID" value="GAD15650.1"/>
    <property type="molecule type" value="Genomic_DNA"/>
</dbReference>
<comment type="caution">
    <text evidence="2">The sequence shown here is derived from an EMBL/GenBank/DDBJ whole genome shotgun (WGS) entry which is preliminary data.</text>
</comment>
<gene>
    <name evidence="2" type="ORF">LOT_0188</name>
</gene>
<evidence type="ECO:0000313" key="3">
    <source>
        <dbReference type="Proteomes" id="UP000016361"/>
    </source>
</evidence>
<feature type="transmembrane region" description="Helical" evidence="1">
    <location>
        <begin position="47"/>
        <end position="68"/>
    </location>
</feature>
<dbReference type="OrthoDB" id="2194471at2"/>
<evidence type="ECO:0008006" key="4">
    <source>
        <dbReference type="Google" id="ProtNLM"/>
    </source>
</evidence>
<keyword evidence="1" id="KW-1133">Transmembrane helix</keyword>
<dbReference type="AlphaFoldDB" id="S4PN32"/>
<dbReference type="PATRIC" id="fig|1423780.4.peg.1451"/>
<organism evidence="2 3">
    <name type="scientific">Lentilactobacillus otakiensis DSM 19908 = JCM 15040</name>
    <dbReference type="NCBI Taxonomy" id="1423780"/>
    <lineage>
        <taxon>Bacteria</taxon>
        <taxon>Bacillati</taxon>
        <taxon>Bacillota</taxon>
        <taxon>Bacilli</taxon>
        <taxon>Lactobacillales</taxon>
        <taxon>Lactobacillaceae</taxon>
        <taxon>Lentilactobacillus</taxon>
    </lineage>
</organism>
<dbReference type="STRING" id="1423780.FD05_GL001440"/>
<feature type="transmembrane region" description="Helical" evidence="1">
    <location>
        <begin position="89"/>
        <end position="107"/>
    </location>
</feature>